<feature type="region of interest" description="Disordered" evidence="1">
    <location>
        <begin position="68"/>
        <end position="88"/>
    </location>
</feature>
<reference evidence="2 3" key="1">
    <citation type="submission" date="2023-09" db="EMBL/GenBank/DDBJ databases">
        <title>Pangenome analysis of Batrachochytrium dendrobatidis and related Chytrids.</title>
        <authorList>
            <person name="Yacoub M.N."/>
            <person name="Stajich J.E."/>
            <person name="James T.Y."/>
        </authorList>
    </citation>
    <scope>NUCLEOTIDE SEQUENCE [LARGE SCALE GENOMIC DNA]</scope>
    <source>
        <strain evidence="2 3">JEL0888</strain>
    </source>
</reference>
<feature type="region of interest" description="Disordered" evidence="1">
    <location>
        <begin position="525"/>
        <end position="569"/>
    </location>
</feature>
<proteinExistence type="predicted"/>
<feature type="compositionally biased region" description="Basic residues" evidence="1">
    <location>
        <begin position="551"/>
        <end position="560"/>
    </location>
</feature>
<evidence type="ECO:0000256" key="1">
    <source>
        <dbReference type="SAM" id="MobiDB-lite"/>
    </source>
</evidence>
<feature type="region of interest" description="Disordered" evidence="1">
    <location>
        <begin position="586"/>
        <end position="623"/>
    </location>
</feature>
<keyword evidence="3" id="KW-1185">Reference proteome</keyword>
<sequence>MLSHHVSHDEVVMAAAAAAAAAAENAVRAVSLQATDIPESREYNTDMDTTDGDQLDLSASIAVDLAATASQKHSGEDTDSGNAERTERRTKLENAITEHLMTGKFFIVERTIYVYSKARFGFSRRTTNTYLCSSYVYESITEDKTLPVPINISHVRSLHKYTPQVRRHIWRQLCDSGLSITEENVVAMTIKYETGVSFTDLNNELYTPRFIIAAAKGVAGVDAFDVDPASCPFANELHPGKIARQYFTEASNGLVQPWRGHVWLSPPGGLDEAGSSRQKAWFFAAERKYLAGEIQSCQLLLRVDAACDWFARTLLYPHCFFGSRLSFMTPMAKEKTLTDSHMVVYMGSNPHGFCQHFGKHGSIPGYNTWSLGGAIPGSLAHVQAGAALATPTGSVLGSSISPQNSPALPGMPAHPLGLDHQVIMPQILGTEMPGAGGTVQMQAIHMFAQAASQPLQDPLQALRRRDAAGDIGLDRGQAEQAGRPAEVAGIPKVGDAEIDAVQAALQACGGLRAADDAAVEVGPAATQCESSKPTAKTRKRATTKPGAKLPKAPHKGRVRARREAQPSCTATQALIQQIADSLDGAHDGEAAQDSTARSKPKPSKIVTKLRLESQKPETAAPVSAASVPDQLACAQSAQESQQKLQFFQDNTSPALCNVALHLNGSPSSQYMQHNQSRSSTSPQILSYPYFEYHDVTSLVPGTPFVNMRHDQIRQTMAFQNTIEMNNAAAAAAAAAAVAAAVSGSNGSASTPAISLASNLCSIADPNGTQFNLAHIQLAHHQTSILNHVIGNRS</sequence>
<evidence type="ECO:0000313" key="2">
    <source>
        <dbReference type="EMBL" id="KAL2916963.1"/>
    </source>
</evidence>
<organism evidence="2 3">
    <name type="scientific">Polyrhizophydium stewartii</name>
    <dbReference type="NCBI Taxonomy" id="2732419"/>
    <lineage>
        <taxon>Eukaryota</taxon>
        <taxon>Fungi</taxon>
        <taxon>Fungi incertae sedis</taxon>
        <taxon>Chytridiomycota</taxon>
        <taxon>Chytridiomycota incertae sedis</taxon>
        <taxon>Chytridiomycetes</taxon>
        <taxon>Rhizophydiales</taxon>
        <taxon>Rhizophydiales incertae sedis</taxon>
        <taxon>Polyrhizophydium</taxon>
    </lineage>
</organism>
<name>A0ABR4NBQ0_9FUNG</name>
<accession>A0ABR4NBQ0</accession>
<evidence type="ECO:0000313" key="3">
    <source>
        <dbReference type="Proteomes" id="UP001527925"/>
    </source>
</evidence>
<dbReference type="EMBL" id="JADGIZ020000013">
    <property type="protein sequence ID" value="KAL2916963.1"/>
    <property type="molecule type" value="Genomic_DNA"/>
</dbReference>
<dbReference type="Proteomes" id="UP001527925">
    <property type="component" value="Unassembled WGS sequence"/>
</dbReference>
<gene>
    <name evidence="2" type="ORF">HK105_203395</name>
</gene>
<comment type="caution">
    <text evidence="2">The sequence shown here is derived from an EMBL/GenBank/DDBJ whole genome shotgun (WGS) entry which is preliminary data.</text>
</comment>
<protein>
    <submittedName>
        <fullName evidence="2">Uncharacterized protein</fullName>
    </submittedName>
</protein>